<evidence type="ECO:0000256" key="1">
    <source>
        <dbReference type="SAM" id="SignalP"/>
    </source>
</evidence>
<evidence type="ECO:0000313" key="2">
    <source>
        <dbReference type="EMBL" id="MBC6447676.1"/>
    </source>
</evidence>
<proteinExistence type="predicted"/>
<dbReference type="EMBL" id="JABVED010000005">
    <property type="protein sequence ID" value="MBC6447676.1"/>
    <property type="molecule type" value="Genomic_DNA"/>
</dbReference>
<accession>A0ABR7L4Q8</accession>
<feature type="signal peptide" evidence="1">
    <location>
        <begin position="1"/>
        <end position="29"/>
    </location>
</feature>
<evidence type="ECO:0008006" key="4">
    <source>
        <dbReference type="Google" id="ProtNLM"/>
    </source>
</evidence>
<comment type="caution">
    <text evidence="2">The sequence shown here is derived from an EMBL/GenBank/DDBJ whole genome shotgun (WGS) entry which is preliminary data.</text>
</comment>
<keyword evidence="1" id="KW-0732">Signal</keyword>
<sequence length="317" mass="34877">MKSLRRLAALGAGLVTTASLLVVTAPTAAAVTDLELATRWAPIHYQDTDSSDYDADYLSKIDFDLEWDTLNNWEHQDDVLSRLTGTVYYSVVETSTHWFLGYGFYHPRDWEDFSDPFGIYTHENDMEGVVLTVRRDGSYYGKFEAMVTVAHTDFYSYVPAGSTFTSGRENVDGTVPMRTYNGVAHPTTRQEAKGHGVYAWNGAEFPGGDGVVYYPSGAAEVPSSGNDRFVGYQLVNVFAADGLWARRANTATFAGYGTFRGDNGKDNAANAPWGWDDGNDGGDIPRGMIATDPAYLVAQYFAGEGSFSLAYTRNSYR</sequence>
<organism evidence="2 3">
    <name type="scientific">Actinokineospora xionganensis</name>
    <dbReference type="NCBI Taxonomy" id="2684470"/>
    <lineage>
        <taxon>Bacteria</taxon>
        <taxon>Bacillati</taxon>
        <taxon>Actinomycetota</taxon>
        <taxon>Actinomycetes</taxon>
        <taxon>Pseudonocardiales</taxon>
        <taxon>Pseudonocardiaceae</taxon>
        <taxon>Actinokineospora</taxon>
    </lineage>
</organism>
<keyword evidence="3" id="KW-1185">Reference proteome</keyword>
<dbReference type="RefSeq" id="WP_187220193.1">
    <property type="nucleotide sequence ID" value="NZ_JABVED010000005.1"/>
</dbReference>
<feature type="chain" id="PRO_5046461889" description="LGFP repeat-containing protein" evidence="1">
    <location>
        <begin position="30"/>
        <end position="317"/>
    </location>
</feature>
<gene>
    <name evidence="2" type="ORF">GPZ80_10880</name>
</gene>
<protein>
    <recommendedName>
        <fullName evidence="4">LGFP repeat-containing protein</fullName>
    </recommendedName>
</protein>
<reference evidence="2 3" key="1">
    <citation type="submission" date="2020-06" db="EMBL/GenBank/DDBJ databases">
        <title>Actinokineospora xiongansis sp. nov., isolated from soil of Baiyangdian.</title>
        <authorList>
            <person name="Zhang X."/>
        </authorList>
    </citation>
    <scope>NUCLEOTIDE SEQUENCE [LARGE SCALE GENOMIC DNA]</scope>
    <source>
        <strain evidence="2 3">HBU206404</strain>
    </source>
</reference>
<dbReference type="Proteomes" id="UP000734823">
    <property type="component" value="Unassembled WGS sequence"/>
</dbReference>
<evidence type="ECO:0000313" key="3">
    <source>
        <dbReference type="Proteomes" id="UP000734823"/>
    </source>
</evidence>
<name>A0ABR7L4Q8_9PSEU</name>